<dbReference type="Gene3D" id="3.20.20.220">
    <property type="match status" value="1"/>
</dbReference>
<dbReference type="GO" id="GO:0071949">
    <property type="term" value="F:FAD binding"/>
    <property type="evidence" value="ECO:0007669"/>
    <property type="project" value="TreeGrafter"/>
</dbReference>
<comment type="caution">
    <text evidence="9">The sequence shown here is derived from an EMBL/GenBank/DDBJ whole genome shotgun (WGS) entry which is preliminary data.</text>
</comment>
<dbReference type="InterPro" id="IPR003171">
    <property type="entry name" value="Mehydrof_redctse-like"/>
</dbReference>
<comment type="pathway">
    <text evidence="2 8">One-carbon metabolism; tetrahydrofolate interconversion.</text>
</comment>
<keyword evidence="6 8" id="KW-0560">Oxidoreductase</keyword>
<dbReference type="PANTHER" id="PTHR45754:SF3">
    <property type="entry name" value="METHYLENETETRAHYDROFOLATE REDUCTASE (NADPH)"/>
    <property type="match status" value="1"/>
</dbReference>
<evidence type="ECO:0000256" key="4">
    <source>
        <dbReference type="ARBA" id="ARBA00022630"/>
    </source>
</evidence>
<evidence type="ECO:0000256" key="5">
    <source>
        <dbReference type="ARBA" id="ARBA00022827"/>
    </source>
</evidence>
<keyword evidence="10" id="KW-1185">Reference proteome</keyword>
<proteinExistence type="inferred from homology"/>
<sequence length="295" mass="32805">MNLKDVFQTKTVFSLEVFPPKSELATQKLLNSLTGIQSIKPDFISITLGAAQMDIQKTVNLATAIQEQLSIPAMAHLTGLYLSKQQAADTLSILKESQINNILALRGDQVSNCPPVGDFKYAAELVNFIKCHGDFDIAGACYPQKHPESSDFVADTLHLKEKVNQGASHLITQMIFDNEAFWQFKERLQLANINVPVEVGIMPCTNHQQIQRITALSGIQMPKKFTNIMARYADNKEAMRDAGIAYAIDQIVDLVASGVDGIHLYTMNNPENAQRIWEATHTLFEAQNKQLAYPL</sequence>
<dbReference type="EMBL" id="QEKT01000004">
    <property type="protein sequence ID" value="PVY84345.1"/>
    <property type="molecule type" value="Genomic_DNA"/>
</dbReference>
<comment type="cofactor">
    <cofactor evidence="1 8">
        <name>FAD</name>
        <dbReference type="ChEBI" id="CHEBI:57692"/>
    </cofactor>
</comment>
<evidence type="ECO:0000256" key="6">
    <source>
        <dbReference type="ARBA" id="ARBA00023002"/>
    </source>
</evidence>
<dbReference type="CDD" id="cd00537">
    <property type="entry name" value="MTHFR"/>
    <property type="match status" value="1"/>
</dbReference>
<dbReference type="GO" id="GO:0106312">
    <property type="term" value="F:methylenetetrahydrofolate reductase (NADH) activity"/>
    <property type="evidence" value="ECO:0007669"/>
    <property type="project" value="UniProtKB-EC"/>
</dbReference>
<dbReference type="GO" id="GO:0005829">
    <property type="term" value="C:cytosol"/>
    <property type="evidence" value="ECO:0007669"/>
    <property type="project" value="TreeGrafter"/>
</dbReference>
<evidence type="ECO:0000256" key="2">
    <source>
        <dbReference type="ARBA" id="ARBA00004777"/>
    </source>
</evidence>
<comment type="similarity">
    <text evidence="3 8">Belongs to the methylenetetrahydrofolate reductase family.</text>
</comment>
<dbReference type="InterPro" id="IPR029041">
    <property type="entry name" value="FAD-linked_oxidoreductase-like"/>
</dbReference>
<dbReference type="UniPathway" id="UPA00193"/>
<gene>
    <name evidence="9" type="ORF">C7384_10493</name>
</gene>
<name>A0A2U1D9J5_9LACO</name>
<organism evidence="9 10">
    <name type="scientific">Convivina intestini</name>
    <dbReference type="NCBI Taxonomy" id="1505726"/>
    <lineage>
        <taxon>Bacteria</taxon>
        <taxon>Bacillati</taxon>
        <taxon>Bacillota</taxon>
        <taxon>Bacilli</taxon>
        <taxon>Lactobacillales</taxon>
        <taxon>Lactobacillaceae</taxon>
        <taxon>Convivina</taxon>
    </lineage>
</organism>
<evidence type="ECO:0000256" key="1">
    <source>
        <dbReference type="ARBA" id="ARBA00001974"/>
    </source>
</evidence>
<evidence type="ECO:0000256" key="3">
    <source>
        <dbReference type="ARBA" id="ARBA00006743"/>
    </source>
</evidence>
<protein>
    <recommendedName>
        <fullName evidence="8">Methylenetetrahydrofolate reductase</fullName>
    </recommendedName>
</protein>
<dbReference type="Proteomes" id="UP000245433">
    <property type="component" value="Unassembled WGS sequence"/>
</dbReference>
<dbReference type="PANTHER" id="PTHR45754">
    <property type="entry name" value="METHYLENETETRAHYDROFOLATE REDUCTASE"/>
    <property type="match status" value="1"/>
</dbReference>
<comment type="catalytic activity">
    <reaction evidence="7">
        <text>(6S)-5-methyl-5,6,7,8-tetrahydrofolate + NAD(+) = (6R)-5,10-methylene-5,6,7,8-tetrahydrofolate + NADH + H(+)</text>
        <dbReference type="Rhea" id="RHEA:19821"/>
        <dbReference type="ChEBI" id="CHEBI:15378"/>
        <dbReference type="ChEBI" id="CHEBI:15636"/>
        <dbReference type="ChEBI" id="CHEBI:18608"/>
        <dbReference type="ChEBI" id="CHEBI:57540"/>
        <dbReference type="ChEBI" id="CHEBI:57945"/>
        <dbReference type="EC" id="1.5.1.54"/>
    </reaction>
    <physiologicalReaction direction="right-to-left" evidence="7">
        <dbReference type="Rhea" id="RHEA:19823"/>
    </physiologicalReaction>
</comment>
<keyword evidence="5 8" id="KW-0274">FAD</keyword>
<dbReference type="GO" id="GO:0035999">
    <property type="term" value="P:tetrahydrofolate interconversion"/>
    <property type="evidence" value="ECO:0007669"/>
    <property type="project" value="UniProtKB-UniPathway"/>
</dbReference>
<keyword evidence="4 8" id="KW-0285">Flavoprotein</keyword>
<dbReference type="Pfam" id="PF02219">
    <property type="entry name" value="MTHFR"/>
    <property type="match status" value="1"/>
</dbReference>
<dbReference type="OrthoDB" id="9812555at2"/>
<evidence type="ECO:0000256" key="7">
    <source>
        <dbReference type="ARBA" id="ARBA00048628"/>
    </source>
</evidence>
<dbReference type="SUPFAM" id="SSF51730">
    <property type="entry name" value="FAD-linked oxidoreductase"/>
    <property type="match status" value="1"/>
</dbReference>
<accession>A0A2U1D9J5</accession>
<dbReference type="AlphaFoldDB" id="A0A2U1D9J5"/>
<evidence type="ECO:0000313" key="10">
    <source>
        <dbReference type="Proteomes" id="UP000245433"/>
    </source>
</evidence>
<reference evidence="9 10" key="1">
    <citation type="submission" date="2018-04" db="EMBL/GenBank/DDBJ databases">
        <title>Genomic Encyclopedia of Type Strains, Phase IV (KMG-IV): sequencing the most valuable type-strain genomes for metagenomic binning, comparative biology and taxonomic classification.</title>
        <authorList>
            <person name="Goeker M."/>
        </authorList>
    </citation>
    <scope>NUCLEOTIDE SEQUENCE [LARGE SCALE GENOMIC DNA]</scope>
    <source>
        <strain evidence="9 10">DSM 28795</strain>
    </source>
</reference>
<evidence type="ECO:0000313" key="9">
    <source>
        <dbReference type="EMBL" id="PVY84345.1"/>
    </source>
</evidence>
<dbReference type="RefSeq" id="WP_089939768.1">
    <property type="nucleotide sequence ID" value="NZ_CAKOEX010000011.1"/>
</dbReference>
<evidence type="ECO:0000256" key="8">
    <source>
        <dbReference type="RuleBase" id="RU003862"/>
    </source>
</evidence>
<dbReference type="GO" id="GO:0009086">
    <property type="term" value="P:methionine biosynthetic process"/>
    <property type="evidence" value="ECO:0007669"/>
    <property type="project" value="TreeGrafter"/>
</dbReference>